<sequence>MGMSLRSGRVREMAISTPEPDRDRDRDATSLPTELPAPLKRRARNTAKQNEHYRRLLVQPDLSADDSDTIQVESSHPGLRTRKSTATNKDLLVTLTKIIQQQNETIRNLERETKEIRKNQQAIIDHNVKLIDEVAELKARVDDLAATASSSVRTWAAVAAASAPAEPNATSGTLASQQHPTRTNLAPIDVPNVTVDISRADGGNGGMSAGTVRAAVEKEMRTRENLENWRCRAVTVDHATQSRIRIACRDEDEHQLVKRAAEKIGA</sequence>
<proteinExistence type="predicted"/>
<evidence type="ECO:0000313" key="4">
    <source>
        <dbReference type="Proteomes" id="UP000799423"/>
    </source>
</evidence>
<keyword evidence="4" id="KW-1185">Reference proteome</keyword>
<protein>
    <submittedName>
        <fullName evidence="3">Uncharacterized protein</fullName>
    </submittedName>
</protein>
<feature type="region of interest" description="Disordered" evidence="2">
    <location>
        <begin position="1"/>
        <end position="51"/>
    </location>
</feature>
<evidence type="ECO:0000313" key="3">
    <source>
        <dbReference type="EMBL" id="KAF2848450.1"/>
    </source>
</evidence>
<gene>
    <name evidence="3" type="ORF">T440DRAFT_556548</name>
</gene>
<keyword evidence="1" id="KW-0175">Coiled coil</keyword>
<organism evidence="3 4">
    <name type="scientific">Plenodomus tracheiphilus IPT5</name>
    <dbReference type="NCBI Taxonomy" id="1408161"/>
    <lineage>
        <taxon>Eukaryota</taxon>
        <taxon>Fungi</taxon>
        <taxon>Dikarya</taxon>
        <taxon>Ascomycota</taxon>
        <taxon>Pezizomycotina</taxon>
        <taxon>Dothideomycetes</taxon>
        <taxon>Pleosporomycetidae</taxon>
        <taxon>Pleosporales</taxon>
        <taxon>Pleosporineae</taxon>
        <taxon>Leptosphaeriaceae</taxon>
        <taxon>Plenodomus</taxon>
    </lineage>
</organism>
<feature type="coiled-coil region" evidence="1">
    <location>
        <begin position="92"/>
        <end position="147"/>
    </location>
</feature>
<evidence type="ECO:0000256" key="2">
    <source>
        <dbReference type="SAM" id="MobiDB-lite"/>
    </source>
</evidence>
<evidence type="ECO:0000256" key="1">
    <source>
        <dbReference type="SAM" id="Coils"/>
    </source>
</evidence>
<feature type="non-terminal residue" evidence="3">
    <location>
        <position position="266"/>
    </location>
</feature>
<accession>A0A6A7AYX5</accession>
<dbReference type="AlphaFoldDB" id="A0A6A7AYX5"/>
<reference evidence="3" key="1">
    <citation type="submission" date="2020-01" db="EMBL/GenBank/DDBJ databases">
        <authorList>
            <consortium name="DOE Joint Genome Institute"/>
            <person name="Haridas S."/>
            <person name="Albert R."/>
            <person name="Binder M."/>
            <person name="Bloem J."/>
            <person name="Labutti K."/>
            <person name="Salamov A."/>
            <person name="Andreopoulos B."/>
            <person name="Baker S.E."/>
            <person name="Barry K."/>
            <person name="Bills G."/>
            <person name="Bluhm B.H."/>
            <person name="Cannon C."/>
            <person name="Castanera R."/>
            <person name="Culley D.E."/>
            <person name="Daum C."/>
            <person name="Ezra D."/>
            <person name="Gonzalez J.B."/>
            <person name="Henrissat B."/>
            <person name="Kuo A."/>
            <person name="Liang C."/>
            <person name="Lipzen A."/>
            <person name="Lutzoni F."/>
            <person name="Magnuson J."/>
            <person name="Mondo S."/>
            <person name="Nolan M."/>
            <person name="Ohm R."/>
            <person name="Pangilinan J."/>
            <person name="Park H.-J."/>
            <person name="Ramirez L."/>
            <person name="Alfaro M."/>
            <person name="Sun H."/>
            <person name="Tritt A."/>
            <person name="Yoshinaga Y."/>
            <person name="Zwiers L.-H."/>
            <person name="Turgeon B.G."/>
            <person name="Goodwin S.B."/>
            <person name="Spatafora J.W."/>
            <person name="Crous P.W."/>
            <person name="Grigoriev I.V."/>
        </authorList>
    </citation>
    <scope>NUCLEOTIDE SEQUENCE</scope>
    <source>
        <strain evidence="3">IPT5</strain>
    </source>
</reference>
<feature type="region of interest" description="Disordered" evidence="2">
    <location>
        <begin position="164"/>
        <end position="186"/>
    </location>
</feature>
<feature type="compositionally biased region" description="Polar residues" evidence="2">
    <location>
        <begin position="172"/>
        <end position="184"/>
    </location>
</feature>
<dbReference type="OrthoDB" id="3261222at2759"/>
<dbReference type="EMBL" id="MU006317">
    <property type="protein sequence ID" value="KAF2848450.1"/>
    <property type="molecule type" value="Genomic_DNA"/>
</dbReference>
<dbReference type="Proteomes" id="UP000799423">
    <property type="component" value="Unassembled WGS sequence"/>
</dbReference>
<name>A0A6A7AYX5_9PLEO</name>
<feature type="compositionally biased region" description="Basic and acidic residues" evidence="2">
    <location>
        <begin position="19"/>
        <end position="28"/>
    </location>
</feature>